<dbReference type="OMA" id="FRWRYDE"/>
<feature type="compositionally biased region" description="Basic and acidic residues" evidence="1">
    <location>
        <begin position="27"/>
        <end position="44"/>
    </location>
</feature>
<dbReference type="RefSeq" id="XP_002784315.1">
    <property type="nucleotide sequence ID" value="XM_002784269.1"/>
</dbReference>
<feature type="region of interest" description="Disordered" evidence="1">
    <location>
        <begin position="208"/>
        <end position="228"/>
    </location>
</feature>
<feature type="compositionally biased region" description="Basic and acidic residues" evidence="1">
    <location>
        <begin position="294"/>
        <end position="304"/>
    </location>
</feature>
<dbReference type="AlphaFoldDB" id="C5KHP9"/>
<protein>
    <submittedName>
        <fullName evidence="2">Uncharacterized protein</fullName>
    </submittedName>
</protein>
<sequence>MPVSNHESSPEMSEDLDDLIESTLKEMDGMRSEGARAADGDNEKAASTSTTACQSSEETSTLERSLNDLVKGLEESAQRDGDEGDEDLQKLMEAMRKLDLGDDEQFMKEINGLTKGMFAKEAIREPVVNIRDELQAFLGSEKGSDLPERERERCTLILRKYTAVLEIYDGSKGDSLTEDEQQEASRLFGELQALGPPPEEVIDRIVPAASSSSSSGEKHAAAAAAPASKEDAEEFAQFLKGVMLAAFRWRYDEDGQMGFGGPSAEGNSGMDEESAKVMKEMIDNPDLLRQMMGDLDKAMQEGSKEGGSGDGSDKKPPQCTIM</sequence>
<reference evidence="2 3" key="1">
    <citation type="submission" date="2008-07" db="EMBL/GenBank/DDBJ databases">
        <authorList>
            <person name="El-Sayed N."/>
            <person name="Caler E."/>
            <person name="Inman J."/>
            <person name="Amedeo P."/>
            <person name="Hass B."/>
            <person name="Wortman J."/>
        </authorList>
    </citation>
    <scope>NUCLEOTIDE SEQUENCE [LARGE SCALE GENOMIC DNA]</scope>
    <source>
        <strain evidence="3">ATCC 50983 / TXsc</strain>
    </source>
</reference>
<feature type="compositionally biased region" description="Low complexity" evidence="1">
    <location>
        <begin position="208"/>
        <end position="227"/>
    </location>
</feature>
<dbReference type="OrthoDB" id="10423927at2759"/>
<evidence type="ECO:0000256" key="1">
    <source>
        <dbReference type="SAM" id="MobiDB-lite"/>
    </source>
</evidence>
<feature type="compositionally biased region" description="Low complexity" evidence="1">
    <location>
        <begin position="45"/>
        <end position="64"/>
    </location>
</feature>
<name>C5KHP9_PERM5</name>
<dbReference type="GO" id="GO:0005778">
    <property type="term" value="C:peroxisomal membrane"/>
    <property type="evidence" value="ECO:0007669"/>
    <property type="project" value="TreeGrafter"/>
</dbReference>
<dbReference type="InParanoid" id="C5KHP9"/>
<keyword evidence="3" id="KW-1185">Reference proteome</keyword>
<dbReference type="PANTHER" id="PTHR12774:SF2">
    <property type="entry name" value="PEROXISOMAL BIOGENESIS FACTOR 19"/>
    <property type="match status" value="1"/>
</dbReference>
<dbReference type="GeneID" id="9061173"/>
<dbReference type="EMBL" id="GG673069">
    <property type="protein sequence ID" value="EER16111.1"/>
    <property type="molecule type" value="Genomic_DNA"/>
</dbReference>
<dbReference type="PANTHER" id="PTHR12774">
    <property type="entry name" value="PEROXISOMAL BIOGENESIS FACTOR 19"/>
    <property type="match status" value="1"/>
</dbReference>
<organism evidence="3">
    <name type="scientific">Perkinsus marinus (strain ATCC 50983 / TXsc)</name>
    <dbReference type="NCBI Taxonomy" id="423536"/>
    <lineage>
        <taxon>Eukaryota</taxon>
        <taxon>Sar</taxon>
        <taxon>Alveolata</taxon>
        <taxon>Perkinsozoa</taxon>
        <taxon>Perkinsea</taxon>
        <taxon>Perkinsida</taxon>
        <taxon>Perkinsidae</taxon>
        <taxon>Perkinsus</taxon>
    </lineage>
</organism>
<dbReference type="GO" id="GO:0033328">
    <property type="term" value="F:peroxisome membrane targeting sequence binding"/>
    <property type="evidence" value="ECO:0007669"/>
    <property type="project" value="TreeGrafter"/>
</dbReference>
<accession>C5KHP9</accession>
<dbReference type="Gene3D" id="1.20.120.900">
    <property type="entry name" value="Pex19, mPTS binding domain"/>
    <property type="match status" value="1"/>
</dbReference>
<dbReference type="InterPro" id="IPR006708">
    <property type="entry name" value="Pex19"/>
</dbReference>
<dbReference type="Proteomes" id="UP000007800">
    <property type="component" value="Unassembled WGS sequence"/>
</dbReference>
<proteinExistence type="predicted"/>
<dbReference type="InterPro" id="IPR038322">
    <property type="entry name" value="Pex19_C_sf"/>
</dbReference>
<dbReference type="Pfam" id="PF04614">
    <property type="entry name" value="Pex19"/>
    <property type="match status" value="1"/>
</dbReference>
<dbReference type="GO" id="GO:0045046">
    <property type="term" value="P:protein import into peroxisome membrane"/>
    <property type="evidence" value="ECO:0007669"/>
    <property type="project" value="TreeGrafter"/>
</dbReference>
<gene>
    <name evidence="2" type="ORF">Pmar_PMAR003574</name>
</gene>
<evidence type="ECO:0000313" key="2">
    <source>
        <dbReference type="EMBL" id="EER16111.1"/>
    </source>
</evidence>
<feature type="region of interest" description="Disordered" evidence="1">
    <location>
        <begin position="27"/>
        <end position="64"/>
    </location>
</feature>
<feature type="region of interest" description="Disordered" evidence="1">
    <location>
        <begin position="287"/>
        <end position="322"/>
    </location>
</feature>
<evidence type="ECO:0000313" key="3">
    <source>
        <dbReference type="Proteomes" id="UP000007800"/>
    </source>
</evidence>